<protein>
    <submittedName>
        <fullName evidence="1">Uncharacterized protein</fullName>
    </submittedName>
</protein>
<sequence length="63" mass="7232">MKKNFTTPELLTFFISQDDTGVFNKEQLIADVTKWIDSVSPDIWSDPTLEIEVEIIDGEINDE</sequence>
<dbReference type="AlphaFoldDB" id="A0A075G4X5"/>
<name>A0A075G4X5_9ARCH</name>
<organism evidence="1">
    <name type="scientific">uncultured marine thaumarchaeote KM3_05_H05</name>
    <dbReference type="NCBI Taxonomy" id="1455972"/>
    <lineage>
        <taxon>Archaea</taxon>
        <taxon>Nitrososphaerota</taxon>
        <taxon>environmental samples</taxon>
    </lineage>
</organism>
<evidence type="ECO:0000313" key="1">
    <source>
        <dbReference type="EMBL" id="AIE98469.1"/>
    </source>
</evidence>
<reference evidence="1" key="1">
    <citation type="journal article" date="2014" name="Genome Biol. Evol.">
        <title>Pangenome evidence for extensive interdomain horizontal transfer affecting lineage core and shell genes in uncultured planktonic thaumarchaeota and euryarchaeota.</title>
        <authorList>
            <person name="Deschamps P."/>
            <person name="Zivanovic Y."/>
            <person name="Moreira D."/>
            <person name="Rodriguez-Valera F."/>
            <person name="Lopez-Garcia P."/>
        </authorList>
    </citation>
    <scope>NUCLEOTIDE SEQUENCE</scope>
</reference>
<dbReference type="EMBL" id="KF900536">
    <property type="protein sequence ID" value="AIE98469.1"/>
    <property type="molecule type" value="Genomic_DNA"/>
</dbReference>
<proteinExistence type="predicted"/>
<accession>A0A075G4X5</accession>